<proteinExistence type="predicted"/>
<dbReference type="Proteomes" id="UP001408789">
    <property type="component" value="Unassembled WGS sequence"/>
</dbReference>
<organism evidence="1 2">
    <name type="scientific">Deinandra increscens subsp. villosa</name>
    <dbReference type="NCBI Taxonomy" id="3103831"/>
    <lineage>
        <taxon>Eukaryota</taxon>
        <taxon>Viridiplantae</taxon>
        <taxon>Streptophyta</taxon>
        <taxon>Embryophyta</taxon>
        <taxon>Tracheophyta</taxon>
        <taxon>Spermatophyta</taxon>
        <taxon>Magnoliopsida</taxon>
        <taxon>eudicotyledons</taxon>
        <taxon>Gunneridae</taxon>
        <taxon>Pentapetalae</taxon>
        <taxon>asterids</taxon>
        <taxon>campanulids</taxon>
        <taxon>Asterales</taxon>
        <taxon>Asteraceae</taxon>
        <taxon>Asteroideae</taxon>
        <taxon>Heliantheae alliance</taxon>
        <taxon>Madieae</taxon>
        <taxon>Madiinae</taxon>
        <taxon>Deinandra</taxon>
    </lineage>
</organism>
<protein>
    <submittedName>
        <fullName evidence="1">Uncharacterized protein</fullName>
    </submittedName>
</protein>
<evidence type="ECO:0000313" key="1">
    <source>
        <dbReference type="EMBL" id="KAK9079280.1"/>
    </source>
</evidence>
<sequence length="165" mass="17771">MASTGEAPPIISPVMAPGSDMRPTVFVLSITGESAITNDRFTCWSVACRGVAPNAKAVSTYAKNKDYEFFYKLICVRISSRSLFIVTPVTVIAFPTIIPATGIIYCGVNGNTFSKTSNNIVNDVPAKIDAPAIYFPCGTCFARWPAVYPATETCEIPIIPFTQIS</sequence>
<evidence type="ECO:0000313" key="2">
    <source>
        <dbReference type="Proteomes" id="UP001408789"/>
    </source>
</evidence>
<name>A0AAP0DTX3_9ASTR</name>
<reference evidence="1 2" key="1">
    <citation type="submission" date="2024-04" db="EMBL/GenBank/DDBJ databases">
        <title>The reference genome of an endangered Asteraceae, Deinandra increscens subsp. villosa, native to the Central Coast of California.</title>
        <authorList>
            <person name="Guilliams M."/>
            <person name="Hasenstab-Lehman K."/>
            <person name="Meyer R."/>
            <person name="Mcevoy S."/>
        </authorList>
    </citation>
    <scope>NUCLEOTIDE SEQUENCE [LARGE SCALE GENOMIC DNA]</scope>
    <source>
        <tissue evidence="1">Leaf</tissue>
    </source>
</reference>
<dbReference type="EMBL" id="JBCNJP010000003">
    <property type="protein sequence ID" value="KAK9079280.1"/>
    <property type="molecule type" value="Genomic_DNA"/>
</dbReference>
<dbReference type="AlphaFoldDB" id="A0AAP0DTX3"/>
<gene>
    <name evidence="1" type="ORF">SSX86_000951</name>
</gene>
<accession>A0AAP0DTX3</accession>
<keyword evidence="2" id="KW-1185">Reference proteome</keyword>
<comment type="caution">
    <text evidence="1">The sequence shown here is derived from an EMBL/GenBank/DDBJ whole genome shotgun (WGS) entry which is preliminary data.</text>
</comment>